<dbReference type="Proteomes" id="UP000828390">
    <property type="component" value="Unassembled WGS sequence"/>
</dbReference>
<dbReference type="PROSITE" id="PS01357">
    <property type="entry name" value="ZF_ZZ_1"/>
    <property type="match status" value="1"/>
</dbReference>
<dbReference type="InterPro" id="IPR002110">
    <property type="entry name" value="Ankyrin_rpt"/>
</dbReference>
<comment type="caution">
    <text evidence="20">The sequence shown here is derived from an EMBL/GenBank/DDBJ whole genome shotgun (WGS) entry which is preliminary data.</text>
</comment>
<protein>
    <recommendedName>
        <fullName evidence="4">RING-type E3 ubiquitin transferase</fullName>
        <ecNumber evidence="4">2.3.2.27</ecNumber>
    </recommendedName>
</protein>
<evidence type="ECO:0000256" key="11">
    <source>
        <dbReference type="ARBA" id="ARBA00022833"/>
    </source>
</evidence>
<reference evidence="20" key="1">
    <citation type="journal article" date="2019" name="bioRxiv">
        <title>The Genome of the Zebra Mussel, Dreissena polymorpha: A Resource for Invasive Species Research.</title>
        <authorList>
            <person name="McCartney M.A."/>
            <person name="Auch B."/>
            <person name="Kono T."/>
            <person name="Mallez S."/>
            <person name="Zhang Y."/>
            <person name="Obille A."/>
            <person name="Becker A."/>
            <person name="Abrahante J.E."/>
            <person name="Garbe J."/>
            <person name="Badalamenti J.P."/>
            <person name="Herman A."/>
            <person name="Mangelson H."/>
            <person name="Liachko I."/>
            <person name="Sullivan S."/>
            <person name="Sone E.D."/>
            <person name="Koren S."/>
            <person name="Silverstein K.A.T."/>
            <person name="Beckman K.B."/>
            <person name="Gohl D.M."/>
        </authorList>
    </citation>
    <scope>NUCLEOTIDE SEQUENCE</scope>
    <source>
        <strain evidence="20">Duluth1</strain>
        <tissue evidence="20">Whole animal</tissue>
    </source>
</reference>
<keyword evidence="13 14" id="KW-0040">ANK repeat</keyword>
<evidence type="ECO:0000313" key="20">
    <source>
        <dbReference type="EMBL" id="KAH3783479.1"/>
    </source>
</evidence>
<dbReference type="Pfam" id="PF12796">
    <property type="entry name" value="Ank_2"/>
    <property type="match status" value="3"/>
</dbReference>
<dbReference type="PROSITE" id="PS50088">
    <property type="entry name" value="ANK_REPEAT"/>
    <property type="match status" value="5"/>
</dbReference>
<evidence type="ECO:0000313" key="21">
    <source>
        <dbReference type="Proteomes" id="UP000828390"/>
    </source>
</evidence>
<dbReference type="SMART" id="SM00248">
    <property type="entry name" value="ANK"/>
    <property type="match status" value="7"/>
</dbReference>
<dbReference type="EMBL" id="JAIWYP010000008">
    <property type="protein sequence ID" value="KAH3783479.1"/>
    <property type="molecule type" value="Genomic_DNA"/>
</dbReference>
<dbReference type="SUPFAM" id="SSF57850">
    <property type="entry name" value="RING/U-box"/>
    <property type="match status" value="1"/>
</dbReference>
<dbReference type="Gene3D" id="2.30.30.40">
    <property type="entry name" value="SH3 Domains"/>
    <property type="match status" value="1"/>
</dbReference>
<feature type="repeat" description="ANK" evidence="14">
    <location>
        <begin position="525"/>
        <end position="557"/>
    </location>
</feature>
<dbReference type="PROSITE" id="PS51416">
    <property type="entry name" value="MIB_HERC2"/>
    <property type="match status" value="1"/>
</dbReference>
<dbReference type="PROSITE" id="PS50297">
    <property type="entry name" value="ANK_REP_REGION"/>
    <property type="match status" value="4"/>
</dbReference>
<feature type="domain" description="MIB/HERC2" evidence="19">
    <location>
        <begin position="1"/>
        <end position="68"/>
    </location>
</feature>
<dbReference type="PANTHER" id="PTHR24202">
    <property type="entry name" value="E3 UBIQUITIN-PROTEIN LIGASE MIB2"/>
    <property type="match status" value="1"/>
</dbReference>
<feature type="repeat" description="ANK" evidence="14">
    <location>
        <begin position="657"/>
        <end position="689"/>
    </location>
</feature>
<sequence>MDIARVGIRVVRGPDWSKGEEDGGEGHVGTVKDVYANKTVGVFWDNGKFGTYSIGKDSKYELRVYDNTLIGQNHAGIRCGCCKEMDCMGVVWACQECPGIYLCNSCYCGDRHDIRHPCKRISSPTENGVAVAKRSASYKVRSTGLFLGAKVKRLPINEKQCTQHLMSTQQSCEGGTLIYSREDDGGLGTVTEVISNGENEGDRKAVKVTWSNNEMSICCPGEDVFCVEEMPGLSYYRDHIPVLRCEQDDEEEKNTETNFNPAIKNNKMTNKSTGYDDKPSQHENIRIDNNETAAELKIEIKIGDQVRVIDNLELVRASLKEQWSDSMNDVIGKIGIIAQICSDGNLEVAFVGKSWVFTPDCCEVVSETKSTRPCNTGDVLDTAPARNTILNNSDRALHHLVGALGGEELATALERLCEQYPSPTDVPPGFLFHAVLNNNAAVSFLTATRCPHLVNAKHDDCTALMFACQKGHTDIAKVLLNCNADVNIKNSKGTTSLILALVNGHEQTALLLLEAGAEVNYKDIQGRVPLHYASLKSSTAVIKKLIIRNVNVNAQDGNGDTPLNMAVLAGNVAVAAELIQCRNVNLLIKNKQGQTAVFLAAIKNDVATTEAILQRCSVQKYPTIADGTIQAATYHNNLDVVRLLIKMGVDVNRSSEDHLLPLHDACLSGNFEISKLLLIAGADVNKKDISGVTPLHLCVSPDSPYLNATEQTEVFKTNLKATTEMNVRNNTTEKLQERTDLACFLVKHGARVDILDGFDNTPLEVCKDQQMKDHIIQHVKLHRARGTEGINLYDRLLSRMAVPCVQCKTILSNMRIVPCGHIVICLKCIPTLRANECPRCNTRIEESICLC</sequence>
<evidence type="ECO:0000259" key="19">
    <source>
        <dbReference type="PROSITE" id="PS51416"/>
    </source>
</evidence>
<dbReference type="InterPro" id="IPR010606">
    <property type="entry name" value="Mib_Herc2"/>
</dbReference>
<dbReference type="Pfam" id="PF06701">
    <property type="entry name" value="MIB_HERC2"/>
    <property type="match status" value="1"/>
</dbReference>
<keyword evidence="6" id="KW-0808">Transferase</keyword>
<dbReference type="GO" id="GO:0008270">
    <property type="term" value="F:zinc ion binding"/>
    <property type="evidence" value="ECO:0007669"/>
    <property type="project" value="UniProtKB-KW"/>
</dbReference>
<evidence type="ECO:0000256" key="6">
    <source>
        <dbReference type="ARBA" id="ARBA00022679"/>
    </source>
</evidence>
<comment type="catalytic activity">
    <reaction evidence="1">
        <text>S-ubiquitinyl-[E2 ubiquitin-conjugating enzyme]-L-cysteine + [acceptor protein]-L-lysine = [E2 ubiquitin-conjugating enzyme]-L-cysteine + N(6)-ubiquitinyl-[acceptor protein]-L-lysine.</text>
        <dbReference type="EC" id="2.3.2.27"/>
    </reaction>
</comment>
<dbReference type="AlphaFoldDB" id="A0A9D4EPX5"/>
<evidence type="ECO:0000259" key="17">
    <source>
        <dbReference type="PROSITE" id="PS50089"/>
    </source>
</evidence>
<dbReference type="InterPro" id="IPR040847">
    <property type="entry name" value="SH3_15"/>
</dbReference>
<dbReference type="PROSITE" id="PS50089">
    <property type="entry name" value="ZF_RING_2"/>
    <property type="match status" value="1"/>
</dbReference>
<keyword evidence="8" id="KW-0677">Repeat</keyword>
<evidence type="ECO:0000256" key="1">
    <source>
        <dbReference type="ARBA" id="ARBA00000900"/>
    </source>
</evidence>
<keyword evidence="12" id="KW-0914">Notch signaling pathway</keyword>
<evidence type="ECO:0000256" key="2">
    <source>
        <dbReference type="ARBA" id="ARBA00004496"/>
    </source>
</evidence>
<reference evidence="20" key="2">
    <citation type="submission" date="2020-11" db="EMBL/GenBank/DDBJ databases">
        <authorList>
            <person name="McCartney M.A."/>
            <person name="Auch B."/>
            <person name="Kono T."/>
            <person name="Mallez S."/>
            <person name="Becker A."/>
            <person name="Gohl D.M."/>
            <person name="Silverstein K.A.T."/>
            <person name="Koren S."/>
            <person name="Bechman K.B."/>
            <person name="Herman A."/>
            <person name="Abrahante J.E."/>
            <person name="Garbe J."/>
        </authorList>
    </citation>
    <scope>NUCLEOTIDE SEQUENCE</scope>
    <source>
        <strain evidence="20">Duluth1</strain>
        <tissue evidence="20">Whole animal</tissue>
    </source>
</reference>
<keyword evidence="11" id="KW-0862">Zinc</keyword>
<evidence type="ECO:0000259" key="18">
    <source>
        <dbReference type="PROSITE" id="PS50135"/>
    </source>
</evidence>
<dbReference type="PANTHER" id="PTHR24202:SF4">
    <property type="entry name" value="E3 UBIQUITIN-PROTEIN LIGASE MIB2-RELATED"/>
    <property type="match status" value="1"/>
</dbReference>
<feature type="domain" description="RING-type" evidence="17">
    <location>
        <begin position="804"/>
        <end position="841"/>
    </location>
</feature>
<dbReference type="InterPro" id="IPR000433">
    <property type="entry name" value="Znf_ZZ"/>
</dbReference>
<evidence type="ECO:0000256" key="15">
    <source>
        <dbReference type="PROSITE-ProRule" id="PRU00228"/>
    </source>
</evidence>
<evidence type="ECO:0000256" key="13">
    <source>
        <dbReference type="ARBA" id="ARBA00023043"/>
    </source>
</evidence>
<evidence type="ECO:0000256" key="3">
    <source>
        <dbReference type="ARBA" id="ARBA00004906"/>
    </source>
</evidence>
<dbReference type="PRINTS" id="PR01415">
    <property type="entry name" value="ANKYRIN"/>
</dbReference>
<feature type="region of interest" description="Disordered" evidence="16">
    <location>
        <begin position="248"/>
        <end position="281"/>
    </location>
</feature>
<dbReference type="SUPFAM" id="SSF159034">
    <property type="entry name" value="Mib/herc2 domain-like"/>
    <property type="match status" value="1"/>
</dbReference>
<dbReference type="InterPro" id="IPR001841">
    <property type="entry name" value="Znf_RING"/>
</dbReference>
<dbReference type="PROSITE" id="PS50135">
    <property type="entry name" value="ZF_ZZ_2"/>
    <property type="match status" value="1"/>
</dbReference>
<dbReference type="GO" id="GO:0005737">
    <property type="term" value="C:cytoplasm"/>
    <property type="evidence" value="ECO:0007669"/>
    <property type="project" value="UniProtKB-SubCell"/>
</dbReference>
<keyword evidence="9 15" id="KW-0863">Zinc-finger</keyword>
<dbReference type="SUPFAM" id="SSF48403">
    <property type="entry name" value="Ankyrin repeat"/>
    <property type="match status" value="1"/>
</dbReference>
<evidence type="ECO:0000256" key="4">
    <source>
        <dbReference type="ARBA" id="ARBA00012483"/>
    </source>
</evidence>
<evidence type="ECO:0000256" key="16">
    <source>
        <dbReference type="SAM" id="MobiDB-lite"/>
    </source>
</evidence>
<feature type="repeat" description="ANK" evidence="14">
    <location>
        <begin position="492"/>
        <end position="524"/>
    </location>
</feature>
<dbReference type="GO" id="GO:0016567">
    <property type="term" value="P:protein ubiquitination"/>
    <property type="evidence" value="ECO:0007669"/>
    <property type="project" value="InterPro"/>
</dbReference>
<comment type="subcellular location">
    <subcellularLocation>
        <location evidence="2">Cytoplasm</location>
    </subcellularLocation>
</comment>
<dbReference type="InterPro" id="IPR037252">
    <property type="entry name" value="Mib_Herc2_sf"/>
</dbReference>
<evidence type="ECO:0000256" key="12">
    <source>
        <dbReference type="ARBA" id="ARBA00022976"/>
    </source>
</evidence>
<feature type="domain" description="ZZ-type" evidence="18">
    <location>
        <begin position="74"/>
        <end position="126"/>
    </location>
</feature>
<keyword evidence="21" id="KW-1185">Reference proteome</keyword>
<evidence type="ECO:0000256" key="5">
    <source>
        <dbReference type="ARBA" id="ARBA00022490"/>
    </source>
</evidence>
<gene>
    <name evidence="20" type="ORF">DPMN_161417</name>
</gene>
<evidence type="ECO:0000256" key="9">
    <source>
        <dbReference type="ARBA" id="ARBA00022771"/>
    </source>
</evidence>
<feature type="repeat" description="ANK" evidence="14">
    <location>
        <begin position="624"/>
        <end position="656"/>
    </location>
</feature>
<dbReference type="Pfam" id="PF13920">
    <property type="entry name" value="zf-C3HC4_3"/>
    <property type="match status" value="1"/>
</dbReference>
<dbReference type="GO" id="GO:0007219">
    <property type="term" value="P:Notch signaling pathway"/>
    <property type="evidence" value="ECO:0007669"/>
    <property type="project" value="UniProtKB-KW"/>
</dbReference>
<evidence type="ECO:0000256" key="7">
    <source>
        <dbReference type="ARBA" id="ARBA00022723"/>
    </source>
</evidence>
<dbReference type="InterPro" id="IPR036770">
    <property type="entry name" value="Ankyrin_rpt-contain_sf"/>
</dbReference>
<dbReference type="EC" id="2.3.2.27" evidence="4"/>
<dbReference type="GO" id="GO:0061630">
    <property type="term" value="F:ubiquitin protein ligase activity"/>
    <property type="evidence" value="ECO:0007669"/>
    <property type="project" value="UniProtKB-EC"/>
</dbReference>
<dbReference type="OrthoDB" id="6153504at2759"/>
<dbReference type="Gene3D" id="3.30.40.10">
    <property type="entry name" value="Zinc/RING finger domain, C3HC4 (zinc finger)"/>
    <property type="match status" value="1"/>
</dbReference>
<evidence type="ECO:0000256" key="10">
    <source>
        <dbReference type="ARBA" id="ARBA00022786"/>
    </source>
</evidence>
<evidence type="ECO:0000256" key="8">
    <source>
        <dbReference type="ARBA" id="ARBA00022737"/>
    </source>
</evidence>
<comment type="pathway">
    <text evidence="3">Protein modification; protein ubiquitination.</text>
</comment>
<keyword evidence="10" id="KW-0833">Ubl conjugation pathway</keyword>
<evidence type="ECO:0000256" key="14">
    <source>
        <dbReference type="PROSITE-ProRule" id="PRU00023"/>
    </source>
</evidence>
<keyword evidence="5" id="KW-0963">Cytoplasm</keyword>
<feature type="repeat" description="ANK" evidence="14">
    <location>
        <begin position="459"/>
        <end position="491"/>
    </location>
</feature>
<organism evidence="20 21">
    <name type="scientific">Dreissena polymorpha</name>
    <name type="common">Zebra mussel</name>
    <name type="synonym">Mytilus polymorpha</name>
    <dbReference type="NCBI Taxonomy" id="45954"/>
    <lineage>
        <taxon>Eukaryota</taxon>
        <taxon>Metazoa</taxon>
        <taxon>Spiralia</taxon>
        <taxon>Lophotrochozoa</taxon>
        <taxon>Mollusca</taxon>
        <taxon>Bivalvia</taxon>
        <taxon>Autobranchia</taxon>
        <taxon>Heteroconchia</taxon>
        <taxon>Euheterodonta</taxon>
        <taxon>Imparidentia</taxon>
        <taxon>Neoheterodontei</taxon>
        <taxon>Myida</taxon>
        <taxon>Dreissenoidea</taxon>
        <taxon>Dreissenidae</taxon>
        <taxon>Dreissena</taxon>
    </lineage>
</organism>
<name>A0A9D4EPX5_DREPO</name>
<dbReference type="InterPro" id="IPR013083">
    <property type="entry name" value="Znf_RING/FYVE/PHD"/>
</dbReference>
<dbReference type="Pfam" id="PF18346">
    <property type="entry name" value="SH3_15"/>
    <property type="match status" value="1"/>
</dbReference>
<accession>A0A9D4EPX5</accession>
<proteinExistence type="predicted"/>
<keyword evidence="7" id="KW-0479">Metal-binding</keyword>
<dbReference type="Gene3D" id="1.25.40.20">
    <property type="entry name" value="Ankyrin repeat-containing domain"/>
    <property type="match status" value="3"/>
</dbReference>